<dbReference type="NCBIfam" id="TIGR01727">
    <property type="entry name" value="oligo_HPY"/>
    <property type="match status" value="1"/>
</dbReference>
<evidence type="ECO:0000256" key="3">
    <source>
        <dbReference type="ARBA" id="ARBA00022448"/>
    </source>
</evidence>
<dbReference type="GO" id="GO:0005886">
    <property type="term" value="C:plasma membrane"/>
    <property type="evidence" value="ECO:0007669"/>
    <property type="project" value="UniProtKB-SubCell"/>
</dbReference>
<dbReference type="SUPFAM" id="SSF52540">
    <property type="entry name" value="P-loop containing nucleoside triphosphate hydrolases"/>
    <property type="match status" value="1"/>
</dbReference>
<evidence type="ECO:0000256" key="7">
    <source>
        <dbReference type="ARBA" id="ARBA00022840"/>
    </source>
</evidence>
<dbReference type="InterPro" id="IPR013563">
    <property type="entry name" value="Oligopep_ABC_C"/>
</dbReference>
<keyword evidence="5" id="KW-0533">Nickel</keyword>
<keyword evidence="10" id="KW-0921">Nickel transport</keyword>
<evidence type="ECO:0000256" key="14">
    <source>
        <dbReference type="ARBA" id="ARBA00044143"/>
    </source>
</evidence>
<dbReference type="EC" id="7.2.2.11" evidence="13"/>
<evidence type="ECO:0000256" key="10">
    <source>
        <dbReference type="ARBA" id="ARBA00023112"/>
    </source>
</evidence>
<evidence type="ECO:0000256" key="1">
    <source>
        <dbReference type="ARBA" id="ARBA00004202"/>
    </source>
</evidence>
<keyword evidence="8" id="KW-1278">Translocase</keyword>
<reference evidence="17 18" key="1">
    <citation type="submission" date="2016-11" db="EMBL/GenBank/DDBJ databases">
        <authorList>
            <person name="Jaros S."/>
            <person name="Januszkiewicz K."/>
            <person name="Wedrychowicz H."/>
        </authorList>
    </citation>
    <scope>NUCLEOTIDE SEQUENCE [LARGE SCALE GENOMIC DNA]</scope>
    <source>
        <strain evidence="17 18">DSM 3090</strain>
    </source>
</reference>
<dbReference type="CDD" id="cd03257">
    <property type="entry name" value="ABC_NikE_OppD_transporters"/>
    <property type="match status" value="1"/>
</dbReference>
<comment type="subunit">
    <text evidence="12">The complex is composed of two ATP-binding proteins (NikD and NikE), two transmembrane proteins (NikB and NikC) and a solute-binding protein (NikA).</text>
</comment>
<proteinExistence type="inferred from homology"/>
<evidence type="ECO:0000256" key="8">
    <source>
        <dbReference type="ARBA" id="ARBA00022967"/>
    </source>
</evidence>
<dbReference type="STRING" id="1121331.SAMN02745248_00477"/>
<name>A0A1M6KI21_9CLOT</name>
<dbReference type="GO" id="GO:0015413">
    <property type="term" value="F:ABC-type nickel transporter activity"/>
    <property type="evidence" value="ECO:0007669"/>
    <property type="project" value="UniProtKB-EC"/>
</dbReference>
<dbReference type="PROSITE" id="PS50893">
    <property type="entry name" value="ABC_TRANSPORTER_2"/>
    <property type="match status" value="1"/>
</dbReference>
<evidence type="ECO:0000256" key="13">
    <source>
        <dbReference type="ARBA" id="ARBA00039098"/>
    </source>
</evidence>
<dbReference type="Proteomes" id="UP000183952">
    <property type="component" value="Unassembled WGS sequence"/>
</dbReference>
<dbReference type="EMBL" id="FRAD01000004">
    <property type="protein sequence ID" value="SHJ58565.1"/>
    <property type="molecule type" value="Genomic_DNA"/>
</dbReference>
<comment type="similarity">
    <text evidence="2">Belongs to the ABC transporter superfamily.</text>
</comment>
<evidence type="ECO:0000256" key="4">
    <source>
        <dbReference type="ARBA" id="ARBA00022475"/>
    </source>
</evidence>
<dbReference type="GO" id="GO:0016887">
    <property type="term" value="F:ATP hydrolysis activity"/>
    <property type="evidence" value="ECO:0007669"/>
    <property type="project" value="InterPro"/>
</dbReference>
<dbReference type="RefSeq" id="WP_072901895.1">
    <property type="nucleotide sequence ID" value="NZ_FRAD01000004.1"/>
</dbReference>
<evidence type="ECO:0000256" key="6">
    <source>
        <dbReference type="ARBA" id="ARBA00022741"/>
    </source>
</evidence>
<dbReference type="InterPro" id="IPR050388">
    <property type="entry name" value="ABC_Ni/Peptide_Import"/>
</dbReference>
<dbReference type="PANTHER" id="PTHR43297">
    <property type="entry name" value="OLIGOPEPTIDE TRANSPORT ATP-BINDING PROTEIN APPD"/>
    <property type="match status" value="1"/>
</dbReference>
<evidence type="ECO:0000313" key="17">
    <source>
        <dbReference type="EMBL" id="SHJ58565.1"/>
    </source>
</evidence>
<dbReference type="InterPro" id="IPR003439">
    <property type="entry name" value="ABC_transporter-like_ATP-bd"/>
</dbReference>
<comment type="catalytic activity">
    <reaction evidence="15">
        <text>Ni(2+)(out) + ATP + H2O = Ni(2+)(in) + ADP + phosphate + H(+)</text>
        <dbReference type="Rhea" id="RHEA:15557"/>
        <dbReference type="ChEBI" id="CHEBI:15377"/>
        <dbReference type="ChEBI" id="CHEBI:15378"/>
        <dbReference type="ChEBI" id="CHEBI:30616"/>
        <dbReference type="ChEBI" id="CHEBI:43474"/>
        <dbReference type="ChEBI" id="CHEBI:49786"/>
        <dbReference type="ChEBI" id="CHEBI:456216"/>
        <dbReference type="EC" id="7.2.2.11"/>
    </reaction>
    <physiologicalReaction direction="left-to-right" evidence="15">
        <dbReference type="Rhea" id="RHEA:15558"/>
    </physiologicalReaction>
</comment>
<evidence type="ECO:0000256" key="11">
    <source>
        <dbReference type="ARBA" id="ARBA00023136"/>
    </source>
</evidence>
<sequence>MDDILLQIKNMTIGDPKSKNAIVENLDLRVKKKEIVGIVGESGCGKSMTSQAIMKLLPSNIKIREGQILFNGKDLVEISEKDMKKIRGKDISMMFQEPTRALHPLHRVGKQIEETLKIHTNLSKQDAKKKTLELMKAVGIPNPEMRYNQYPHQLSGGLNQRIMIAMAIALDSPLLIADEPTTALDVTIQAQILQLLRSLRKKFAISIILISHDLAVICENCDYTYVMYCGQIVEAAPIKTFLESPKHPYTKALIEACPNPDKKIEQLHPIEGVVPTMDDIPEGCRFAERCPYKTEQCTKENLEMYSQKDGAFVRCFLYRGDTANG</sequence>
<evidence type="ECO:0000256" key="15">
    <source>
        <dbReference type="ARBA" id="ARBA00048610"/>
    </source>
</evidence>
<keyword evidence="9" id="KW-0406">Ion transport</keyword>
<dbReference type="GO" id="GO:0005524">
    <property type="term" value="F:ATP binding"/>
    <property type="evidence" value="ECO:0007669"/>
    <property type="project" value="UniProtKB-KW"/>
</dbReference>
<accession>A0A1M6KI21</accession>
<evidence type="ECO:0000256" key="5">
    <source>
        <dbReference type="ARBA" id="ARBA00022596"/>
    </source>
</evidence>
<evidence type="ECO:0000256" key="12">
    <source>
        <dbReference type="ARBA" id="ARBA00038669"/>
    </source>
</evidence>
<keyword evidence="4" id="KW-1003">Cell membrane</keyword>
<gene>
    <name evidence="17" type="ORF">SAMN02745248_00477</name>
</gene>
<dbReference type="SMART" id="SM00382">
    <property type="entry name" value="AAA"/>
    <property type="match status" value="1"/>
</dbReference>
<keyword evidence="11" id="KW-0472">Membrane</keyword>
<comment type="subcellular location">
    <subcellularLocation>
        <location evidence="1">Cell membrane</location>
        <topology evidence="1">Peripheral membrane protein</topology>
    </subcellularLocation>
</comment>
<organism evidence="17 18">
    <name type="scientific">Hathewaya proteolytica DSM 3090</name>
    <dbReference type="NCBI Taxonomy" id="1121331"/>
    <lineage>
        <taxon>Bacteria</taxon>
        <taxon>Bacillati</taxon>
        <taxon>Bacillota</taxon>
        <taxon>Clostridia</taxon>
        <taxon>Eubacteriales</taxon>
        <taxon>Clostridiaceae</taxon>
        <taxon>Hathewaya</taxon>
    </lineage>
</organism>
<dbReference type="AlphaFoldDB" id="A0A1M6KI21"/>
<dbReference type="InterPro" id="IPR003593">
    <property type="entry name" value="AAA+_ATPase"/>
</dbReference>
<evidence type="ECO:0000256" key="9">
    <source>
        <dbReference type="ARBA" id="ARBA00023065"/>
    </source>
</evidence>
<keyword evidence="6" id="KW-0547">Nucleotide-binding</keyword>
<dbReference type="FunFam" id="3.40.50.300:FF:000016">
    <property type="entry name" value="Oligopeptide ABC transporter ATP-binding component"/>
    <property type="match status" value="1"/>
</dbReference>
<evidence type="ECO:0000313" key="18">
    <source>
        <dbReference type="Proteomes" id="UP000183952"/>
    </source>
</evidence>
<dbReference type="Pfam" id="PF08352">
    <property type="entry name" value="oligo_HPY"/>
    <property type="match status" value="1"/>
</dbReference>
<dbReference type="InterPro" id="IPR027417">
    <property type="entry name" value="P-loop_NTPase"/>
</dbReference>
<feature type="domain" description="ABC transporter" evidence="16">
    <location>
        <begin position="6"/>
        <end position="254"/>
    </location>
</feature>
<evidence type="ECO:0000256" key="2">
    <source>
        <dbReference type="ARBA" id="ARBA00005417"/>
    </source>
</evidence>
<dbReference type="Pfam" id="PF00005">
    <property type="entry name" value="ABC_tran"/>
    <property type="match status" value="1"/>
</dbReference>
<protein>
    <recommendedName>
        <fullName evidence="14">Nickel import system ATP-binding protein NikD</fullName>
        <ecNumber evidence="13">7.2.2.11</ecNumber>
    </recommendedName>
</protein>
<keyword evidence="7 17" id="KW-0067">ATP-binding</keyword>
<dbReference type="OrthoDB" id="9806285at2"/>
<dbReference type="GO" id="GO:0015833">
    <property type="term" value="P:peptide transport"/>
    <property type="evidence" value="ECO:0007669"/>
    <property type="project" value="InterPro"/>
</dbReference>
<dbReference type="Gene3D" id="3.40.50.300">
    <property type="entry name" value="P-loop containing nucleotide triphosphate hydrolases"/>
    <property type="match status" value="1"/>
</dbReference>
<keyword evidence="18" id="KW-1185">Reference proteome</keyword>
<evidence type="ECO:0000259" key="16">
    <source>
        <dbReference type="PROSITE" id="PS50893"/>
    </source>
</evidence>
<keyword evidence="3" id="KW-0813">Transport</keyword>
<dbReference type="PANTHER" id="PTHR43297:SF13">
    <property type="entry name" value="NICKEL ABC TRANSPORTER, ATP-BINDING PROTEIN"/>
    <property type="match status" value="1"/>
</dbReference>